<reference evidence="2 3" key="1">
    <citation type="submission" date="2016-07" db="EMBL/GenBank/DDBJ databases">
        <title>Pervasive Adenine N6-methylation of Active Genes in Fungi.</title>
        <authorList>
            <consortium name="DOE Joint Genome Institute"/>
            <person name="Mondo S.J."/>
            <person name="Dannebaum R.O."/>
            <person name="Kuo R.C."/>
            <person name="Labutti K."/>
            <person name="Haridas S."/>
            <person name="Kuo A."/>
            <person name="Salamov A."/>
            <person name="Ahrendt S.R."/>
            <person name="Lipzen A."/>
            <person name="Sullivan W."/>
            <person name="Andreopoulos W.B."/>
            <person name="Clum A."/>
            <person name="Lindquist E."/>
            <person name="Daum C."/>
            <person name="Ramamoorthy G.K."/>
            <person name="Gryganskyi A."/>
            <person name="Culley D."/>
            <person name="Magnuson J.K."/>
            <person name="James T.Y."/>
            <person name="O'Malley M.A."/>
            <person name="Stajich J.E."/>
            <person name="Spatafora J.W."/>
            <person name="Visel A."/>
            <person name="Grigoriev I.V."/>
        </authorList>
    </citation>
    <scope>NUCLEOTIDE SEQUENCE [LARGE SCALE GENOMIC DNA]</scope>
    <source>
        <strain evidence="2 3">12-1054</strain>
    </source>
</reference>
<gene>
    <name evidence="2" type="ORF">BCR37DRAFT_337812</name>
</gene>
<dbReference type="PANTHER" id="PTHR23389">
    <property type="entry name" value="CHROMOSOME TRANSMISSION FIDELITY FACTOR 18"/>
    <property type="match status" value="1"/>
</dbReference>
<dbReference type="AlphaFoldDB" id="A0A1Y2EWT9"/>
<feature type="non-terminal residue" evidence="2">
    <location>
        <position position="124"/>
    </location>
</feature>
<keyword evidence="3" id="KW-1185">Reference proteome</keyword>
<dbReference type="GO" id="GO:0005634">
    <property type="term" value="C:nucleus"/>
    <property type="evidence" value="ECO:0007669"/>
    <property type="project" value="TreeGrafter"/>
</dbReference>
<dbReference type="GO" id="GO:0005524">
    <property type="term" value="F:ATP binding"/>
    <property type="evidence" value="ECO:0007669"/>
    <property type="project" value="InterPro"/>
</dbReference>
<dbReference type="GO" id="GO:0003677">
    <property type="term" value="F:DNA binding"/>
    <property type="evidence" value="ECO:0007669"/>
    <property type="project" value="TreeGrafter"/>
</dbReference>
<dbReference type="GO" id="GO:0016887">
    <property type="term" value="F:ATP hydrolysis activity"/>
    <property type="evidence" value="ECO:0007669"/>
    <property type="project" value="InterPro"/>
</dbReference>
<dbReference type="InterPro" id="IPR027417">
    <property type="entry name" value="P-loop_NTPase"/>
</dbReference>
<dbReference type="Proteomes" id="UP000193685">
    <property type="component" value="Unassembled WGS sequence"/>
</dbReference>
<dbReference type="EMBL" id="MCFI01000024">
    <property type="protein sequence ID" value="ORY76020.1"/>
    <property type="molecule type" value="Genomic_DNA"/>
</dbReference>
<evidence type="ECO:0000313" key="3">
    <source>
        <dbReference type="Proteomes" id="UP000193685"/>
    </source>
</evidence>
<dbReference type="Gene3D" id="3.40.50.300">
    <property type="entry name" value="P-loop containing nucleotide triphosphate hydrolases"/>
    <property type="match status" value="1"/>
</dbReference>
<proteinExistence type="predicted"/>
<dbReference type="RefSeq" id="XP_040722473.1">
    <property type="nucleotide sequence ID" value="XM_040867280.1"/>
</dbReference>
<dbReference type="CDD" id="cd00009">
    <property type="entry name" value="AAA"/>
    <property type="match status" value="1"/>
</dbReference>
<feature type="domain" description="ATPase AAA-type core" evidence="1">
    <location>
        <begin position="4"/>
        <end position="115"/>
    </location>
</feature>
<sequence>SNVVVLGGPPGSGKSATIRALCDELHYEIFEVHAGMKRSHKDIKDAVGEIAQSHLLNQSNDGKAGALCVLLFEDVDVIFAEDKEFWTGIFALIATARRPLLLTCNDVSLLPRPLADKKVLLHFD</sequence>
<name>A0A1Y2EWT9_PROLT</name>
<dbReference type="STRING" id="56484.A0A1Y2EWT9"/>
<organism evidence="2 3">
    <name type="scientific">Protomyces lactucae-debilis</name>
    <dbReference type="NCBI Taxonomy" id="2754530"/>
    <lineage>
        <taxon>Eukaryota</taxon>
        <taxon>Fungi</taxon>
        <taxon>Dikarya</taxon>
        <taxon>Ascomycota</taxon>
        <taxon>Taphrinomycotina</taxon>
        <taxon>Taphrinomycetes</taxon>
        <taxon>Taphrinales</taxon>
        <taxon>Protomycetaceae</taxon>
        <taxon>Protomyces</taxon>
    </lineage>
</organism>
<keyword evidence="2" id="KW-0378">Hydrolase</keyword>
<feature type="non-terminal residue" evidence="2">
    <location>
        <position position="1"/>
    </location>
</feature>
<dbReference type="Pfam" id="PF00004">
    <property type="entry name" value="AAA"/>
    <property type="match status" value="1"/>
</dbReference>
<dbReference type="OrthoDB" id="10064318at2759"/>
<protein>
    <submittedName>
        <fullName evidence="2">p-loop containing nucleoside triphosphate hydrolase protein</fullName>
    </submittedName>
</protein>
<accession>A0A1Y2EWT9</accession>
<dbReference type="PANTHER" id="PTHR23389:SF21">
    <property type="entry name" value="ATPASE FAMILY AAA DOMAIN-CONTAINING PROTEIN 5"/>
    <property type="match status" value="1"/>
</dbReference>
<dbReference type="GeneID" id="63783879"/>
<dbReference type="InterPro" id="IPR003959">
    <property type="entry name" value="ATPase_AAA_core"/>
</dbReference>
<evidence type="ECO:0000259" key="1">
    <source>
        <dbReference type="Pfam" id="PF00004"/>
    </source>
</evidence>
<dbReference type="SUPFAM" id="SSF52540">
    <property type="entry name" value="P-loop containing nucleoside triphosphate hydrolases"/>
    <property type="match status" value="1"/>
</dbReference>
<evidence type="ECO:0000313" key="2">
    <source>
        <dbReference type="EMBL" id="ORY76020.1"/>
    </source>
</evidence>
<comment type="caution">
    <text evidence="2">The sequence shown here is derived from an EMBL/GenBank/DDBJ whole genome shotgun (WGS) entry which is preliminary data.</text>
</comment>